<protein>
    <submittedName>
        <fullName evidence="2">MbtH family protein</fullName>
    </submittedName>
</protein>
<dbReference type="SMART" id="SM00923">
    <property type="entry name" value="MbtH"/>
    <property type="match status" value="1"/>
</dbReference>
<dbReference type="InterPro" id="IPR037407">
    <property type="entry name" value="MLP_fam"/>
</dbReference>
<feature type="domain" description="MbtH-like" evidence="1">
    <location>
        <begin position="34"/>
        <end position="82"/>
    </location>
</feature>
<dbReference type="Proteomes" id="UP001225605">
    <property type="component" value="Unassembled WGS sequence"/>
</dbReference>
<dbReference type="PANTHER" id="PTHR38444:SF1">
    <property type="entry name" value="ENTEROBACTIN BIOSYNTHESIS PROTEIN YBDZ"/>
    <property type="match status" value="1"/>
</dbReference>
<dbReference type="Gene3D" id="3.90.820.10">
    <property type="entry name" value="Structural Genomics, Unknown Function 30-nov-00 1gh9 Mol_id"/>
    <property type="match status" value="1"/>
</dbReference>
<sequence length="103" mass="11793">MLSAGCARGNDNESKRPFTRIADKTVWRYSVLGDNEDSGEFEVVVNHEEQYSIWPADRPVPDGWRTAGRRGPKQLCLEWIDENWTDMRPLSLREALRGSGDRA</sequence>
<reference evidence="2 3" key="1">
    <citation type="submission" date="2017-06" db="EMBL/GenBank/DDBJ databases">
        <title>Cultured bacterium strain Saccharothrix yanglingensis Hhs.015.</title>
        <authorList>
            <person name="Xia Y."/>
        </authorList>
    </citation>
    <scope>NUCLEOTIDE SEQUENCE [LARGE SCALE GENOMIC DNA]</scope>
    <source>
        <strain evidence="2 3">Hhs.015</strain>
    </source>
</reference>
<evidence type="ECO:0000259" key="1">
    <source>
        <dbReference type="SMART" id="SM00923"/>
    </source>
</evidence>
<dbReference type="SUPFAM" id="SSF160582">
    <property type="entry name" value="MbtH-like"/>
    <property type="match status" value="1"/>
</dbReference>
<dbReference type="PANTHER" id="PTHR38444">
    <property type="entry name" value="ENTEROBACTIN BIOSYNTHESIS PROTEIN YBDZ"/>
    <property type="match status" value="1"/>
</dbReference>
<dbReference type="Pfam" id="PF03621">
    <property type="entry name" value="MbtH"/>
    <property type="match status" value="1"/>
</dbReference>
<dbReference type="EMBL" id="NSDM01000002">
    <property type="protein sequence ID" value="MDQ2583576.1"/>
    <property type="molecule type" value="Genomic_DNA"/>
</dbReference>
<dbReference type="InterPro" id="IPR005153">
    <property type="entry name" value="MbtH-like_dom"/>
</dbReference>
<evidence type="ECO:0000313" key="2">
    <source>
        <dbReference type="EMBL" id="MDQ2583576.1"/>
    </source>
</evidence>
<keyword evidence="3" id="KW-1185">Reference proteome</keyword>
<proteinExistence type="predicted"/>
<dbReference type="InterPro" id="IPR038020">
    <property type="entry name" value="MbtH-like_sf"/>
</dbReference>
<name>A0ABU0WUP7_9PSEU</name>
<evidence type="ECO:0000313" key="3">
    <source>
        <dbReference type="Proteomes" id="UP001225605"/>
    </source>
</evidence>
<comment type="caution">
    <text evidence="2">The sequence shown here is derived from an EMBL/GenBank/DDBJ whole genome shotgun (WGS) entry which is preliminary data.</text>
</comment>
<organism evidence="2 3">
    <name type="scientific">Saccharothrix yanglingensis</name>
    <dbReference type="NCBI Taxonomy" id="659496"/>
    <lineage>
        <taxon>Bacteria</taxon>
        <taxon>Bacillati</taxon>
        <taxon>Actinomycetota</taxon>
        <taxon>Actinomycetes</taxon>
        <taxon>Pseudonocardiales</taxon>
        <taxon>Pseudonocardiaceae</taxon>
        <taxon>Saccharothrix</taxon>
    </lineage>
</organism>
<accession>A0ABU0WUP7</accession>
<gene>
    <name evidence="2" type="ORF">CKY47_06180</name>
</gene>